<accession>A0ABN9XIU3</accession>
<dbReference type="Proteomes" id="UP001189429">
    <property type="component" value="Unassembled WGS sequence"/>
</dbReference>
<evidence type="ECO:0008006" key="4">
    <source>
        <dbReference type="Google" id="ProtNLM"/>
    </source>
</evidence>
<gene>
    <name evidence="2" type="ORF">PCOR1329_LOCUS77148</name>
</gene>
<sequence length="264" mass="28810">ASSRLARVRAEARQRLPGLTPEPAPLQQERARPNAPRGRRAAAPFFLGELPRRWRGLPSCPAGAPAAMASLETYARPSELPSLTVAQLAPPAGREGPRTCRAFCVHVEELGRPSETREFDLTALLDLERHPALILALRVFQRPRDRQECLFDISSRQLHCAFAGAAERPGVPQRGHWRSSCSVARYDKHARAPLQLGEPPVASQAEIAGVVERGARPFRALRQALAQPQPALRRVFLDLFSGSGSLARALAARNAAVLCIDIAQ</sequence>
<protein>
    <recommendedName>
        <fullName evidence="4">Trimethylguanosine synthase</fullName>
    </recommendedName>
</protein>
<keyword evidence="3" id="KW-1185">Reference proteome</keyword>
<dbReference type="Gene3D" id="3.40.50.150">
    <property type="entry name" value="Vaccinia Virus protein VP39"/>
    <property type="match status" value="1"/>
</dbReference>
<reference evidence="2" key="1">
    <citation type="submission" date="2023-10" db="EMBL/GenBank/DDBJ databases">
        <authorList>
            <person name="Chen Y."/>
            <person name="Shah S."/>
            <person name="Dougan E. K."/>
            <person name="Thang M."/>
            <person name="Chan C."/>
        </authorList>
    </citation>
    <scope>NUCLEOTIDE SEQUENCE [LARGE SCALE GENOMIC DNA]</scope>
</reference>
<evidence type="ECO:0000313" key="3">
    <source>
        <dbReference type="Proteomes" id="UP001189429"/>
    </source>
</evidence>
<feature type="non-terminal residue" evidence="2">
    <location>
        <position position="1"/>
    </location>
</feature>
<proteinExistence type="predicted"/>
<dbReference type="SUPFAM" id="SSF53335">
    <property type="entry name" value="S-adenosyl-L-methionine-dependent methyltransferases"/>
    <property type="match status" value="1"/>
</dbReference>
<feature type="region of interest" description="Disordered" evidence="1">
    <location>
        <begin position="1"/>
        <end position="39"/>
    </location>
</feature>
<organism evidence="2 3">
    <name type="scientific">Prorocentrum cordatum</name>
    <dbReference type="NCBI Taxonomy" id="2364126"/>
    <lineage>
        <taxon>Eukaryota</taxon>
        <taxon>Sar</taxon>
        <taxon>Alveolata</taxon>
        <taxon>Dinophyceae</taxon>
        <taxon>Prorocentrales</taxon>
        <taxon>Prorocentraceae</taxon>
        <taxon>Prorocentrum</taxon>
    </lineage>
</organism>
<evidence type="ECO:0000256" key="1">
    <source>
        <dbReference type="SAM" id="MobiDB-lite"/>
    </source>
</evidence>
<evidence type="ECO:0000313" key="2">
    <source>
        <dbReference type="EMBL" id="CAK0899701.1"/>
    </source>
</evidence>
<comment type="caution">
    <text evidence="2">The sequence shown here is derived from an EMBL/GenBank/DDBJ whole genome shotgun (WGS) entry which is preliminary data.</text>
</comment>
<dbReference type="EMBL" id="CAUYUJ010020649">
    <property type="protein sequence ID" value="CAK0899701.1"/>
    <property type="molecule type" value="Genomic_DNA"/>
</dbReference>
<name>A0ABN9XIU3_9DINO</name>
<dbReference type="InterPro" id="IPR029063">
    <property type="entry name" value="SAM-dependent_MTases_sf"/>
</dbReference>
<feature type="non-terminal residue" evidence="2">
    <location>
        <position position="264"/>
    </location>
</feature>